<dbReference type="InterPro" id="IPR055754">
    <property type="entry name" value="DUF7330"/>
</dbReference>
<accession>A0AAF0IT19</accession>
<evidence type="ECO:0000313" key="2">
    <source>
        <dbReference type="EMBL" id="WFD04157.1"/>
    </source>
</evidence>
<dbReference type="AlphaFoldDB" id="A0AAF0IT19"/>
<gene>
    <name evidence="2" type="ORF">MOBT1_002860</name>
</gene>
<reference evidence="2" key="1">
    <citation type="submission" date="2023-03" db="EMBL/GenBank/DDBJ databases">
        <title>Mating type loci evolution in Malassezia.</title>
        <authorList>
            <person name="Coelho M.A."/>
        </authorList>
    </citation>
    <scope>NUCLEOTIDE SEQUENCE</scope>
    <source>
        <strain evidence="2">CBS 7876</strain>
    </source>
</reference>
<dbReference type="EMBL" id="CP119940">
    <property type="protein sequence ID" value="WFD04157.1"/>
    <property type="molecule type" value="Genomic_DNA"/>
</dbReference>
<name>A0AAF0IT19_9BASI</name>
<evidence type="ECO:0000313" key="3">
    <source>
        <dbReference type="Proteomes" id="UP001214603"/>
    </source>
</evidence>
<protein>
    <recommendedName>
        <fullName evidence="1">DUF7330 domain-containing protein</fullName>
    </recommendedName>
</protein>
<keyword evidence="3" id="KW-1185">Reference proteome</keyword>
<proteinExistence type="predicted"/>
<feature type="domain" description="DUF7330" evidence="1">
    <location>
        <begin position="46"/>
        <end position="254"/>
    </location>
</feature>
<dbReference type="Proteomes" id="UP001214603">
    <property type="component" value="Chromosome 7"/>
</dbReference>
<organism evidence="2 3">
    <name type="scientific">Malassezia obtusa</name>
    <dbReference type="NCBI Taxonomy" id="76774"/>
    <lineage>
        <taxon>Eukaryota</taxon>
        <taxon>Fungi</taxon>
        <taxon>Dikarya</taxon>
        <taxon>Basidiomycota</taxon>
        <taxon>Ustilaginomycotina</taxon>
        <taxon>Malasseziomycetes</taxon>
        <taxon>Malasseziales</taxon>
        <taxon>Malasseziaceae</taxon>
        <taxon>Malassezia</taxon>
    </lineage>
</organism>
<evidence type="ECO:0000259" key="1">
    <source>
        <dbReference type="Pfam" id="PF24016"/>
    </source>
</evidence>
<dbReference type="Pfam" id="PF24016">
    <property type="entry name" value="DUF7330"/>
    <property type="match status" value="1"/>
</dbReference>
<sequence length="256" mass="27947">MSSTAEHRRSVILVNDAPEDDVPPEADEMQERAIMHEDSEQPVRHLFIDWPSASIKGAYTIGASVPDAVPPLFDMPLPEVVQDNAASAVFKTRSSPINVVVNVLHGQGGQHTPFTPHAQSTPVPSDAPSFNVGTLVDTMRKNTVFVSAKSVRNSVTVHVPQYYGRRPLHIRCKSTAGNVTIMLPHSFNGLLSWRVETGTFHMSPAVSSHAKRLDSEQNKRHGTMKLVADPDLPAWMTGNGKRGDVCEISTNTGRLT</sequence>